<evidence type="ECO:0000313" key="2">
    <source>
        <dbReference type="Proteomes" id="UP001056425"/>
    </source>
</evidence>
<protein>
    <submittedName>
        <fullName evidence="1">Uncharacterized protein</fullName>
    </submittedName>
</protein>
<accession>A0A9E7MAC7</accession>
<keyword evidence="2" id="KW-1185">Reference proteome</keyword>
<proteinExistence type="predicted"/>
<evidence type="ECO:0000313" key="1">
    <source>
        <dbReference type="EMBL" id="USG99837.1"/>
    </source>
</evidence>
<dbReference type="AlphaFoldDB" id="A0A9E7MAC7"/>
<dbReference type="Proteomes" id="UP001056425">
    <property type="component" value="Chromosome"/>
</dbReference>
<name>A0A9E7MAC7_9EURY</name>
<reference evidence="1 2" key="1">
    <citation type="submission" date="2021-08" db="EMBL/GenBank/DDBJ databases">
        <title>Thermococcus onnuriiensis IOH2.</title>
        <authorList>
            <person name="Park Y.-J."/>
        </authorList>
    </citation>
    <scope>NUCLEOTIDE SEQUENCE [LARGE SCALE GENOMIC DNA]</scope>
    <source>
        <strain evidence="1 2">IOH2</strain>
    </source>
</reference>
<sequence length="136" mass="15907">MVGFEFSGDRFVVSLWEGADKDIIDALDNFVKKAFKESSRVLYLRARVSKDKDFKDEDDHPIYGFYIEVVCASERGYSGTVHMPKDYIELDPLLFYVEDNRKLVVSLDRSPDRQVDMELELPVEEVVIHVYRKISY</sequence>
<dbReference type="KEGG" id="thei:K1720_10190"/>
<dbReference type="RefSeq" id="WP_251949109.1">
    <property type="nucleotide sequence ID" value="NZ_CP080572.1"/>
</dbReference>
<dbReference type="GeneID" id="72778721"/>
<organism evidence="1 2">
    <name type="scientific">Thermococcus argininiproducens</name>
    <dbReference type="NCBI Taxonomy" id="2866384"/>
    <lineage>
        <taxon>Archaea</taxon>
        <taxon>Methanobacteriati</taxon>
        <taxon>Methanobacteriota</taxon>
        <taxon>Thermococci</taxon>
        <taxon>Thermococcales</taxon>
        <taxon>Thermococcaceae</taxon>
        <taxon>Thermococcus</taxon>
    </lineage>
</organism>
<dbReference type="EMBL" id="CP080572">
    <property type="protein sequence ID" value="USG99837.1"/>
    <property type="molecule type" value="Genomic_DNA"/>
</dbReference>
<gene>
    <name evidence="1" type="ORF">K1720_10190</name>
</gene>